<evidence type="ECO:0000313" key="1">
    <source>
        <dbReference type="EMBL" id="KAK2148941.1"/>
    </source>
</evidence>
<dbReference type="AlphaFoldDB" id="A0AAD9JAF6"/>
<gene>
    <name evidence="1" type="ORF">LSH36_474g03047</name>
</gene>
<comment type="caution">
    <text evidence="1">The sequence shown here is derived from an EMBL/GenBank/DDBJ whole genome shotgun (WGS) entry which is preliminary data.</text>
</comment>
<protein>
    <submittedName>
        <fullName evidence="1">Uncharacterized protein</fullName>
    </submittedName>
</protein>
<dbReference type="Proteomes" id="UP001208570">
    <property type="component" value="Unassembled WGS sequence"/>
</dbReference>
<evidence type="ECO:0000313" key="2">
    <source>
        <dbReference type="Proteomes" id="UP001208570"/>
    </source>
</evidence>
<organism evidence="1 2">
    <name type="scientific">Paralvinella palmiformis</name>
    <dbReference type="NCBI Taxonomy" id="53620"/>
    <lineage>
        <taxon>Eukaryota</taxon>
        <taxon>Metazoa</taxon>
        <taxon>Spiralia</taxon>
        <taxon>Lophotrochozoa</taxon>
        <taxon>Annelida</taxon>
        <taxon>Polychaeta</taxon>
        <taxon>Sedentaria</taxon>
        <taxon>Canalipalpata</taxon>
        <taxon>Terebellida</taxon>
        <taxon>Terebelliformia</taxon>
        <taxon>Alvinellidae</taxon>
        <taxon>Paralvinella</taxon>
    </lineage>
</organism>
<reference evidence="1" key="1">
    <citation type="journal article" date="2023" name="Mol. Biol. Evol.">
        <title>Third-Generation Sequencing Reveals the Adaptive Role of the Epigenome in Three Deep-Sea Polychaetes.</title>
        <authorList>
            <person name="Perez M."/>
            <person name="Aroh O."/>
            <person name="Sun Y."/>
            <person name="Lan Y."/>
            <person name="Juniper S.K."/>
            <person name="Young C.R."/>
            <person name="Angers B."/>
            <person name="Qian P.Y."/>
        </authorList>
    </citation>
    <scope>NUCLEOTIDE SEQUENCE</scope>
    <source>
        <strain evidence="1">P08H-3</strain>
    </source>
</reference>
<name>A0AAD9JAF6_9ANNE</name>
<dbReference type="EMBL" id="JAODUP010000474">
    <property type="protein sequence ID" value="KAK2148941.1"/>
    <property type="molecule type" value="Genomic_DNA"/>
</dbReference>
<sequence>MATLLGKWIRLIDQIGEHVIPIRNTTEQGITNLRESLSYKVYKFKVEDSNQIIPVFIQHNLQAANYRMVTDEFQYGDWCGKPFLVLHDKRRYTPPQQSFLCAEVSDLILPDDDDVGEYGLGFGFGVGTFGFMDPLKDFDRAAEK</sequence>
<accession>A0AAD9JAF6</accession>
<proteinExistence type="predicted"/>
<keyword evidence="2" id="KW-1185">Reference proteome</keyword>